<dbReference type="InterPro" id="IPR041522">
    <property type="entry name" value="CdaR_GGDEF"/>
</dbReference>
<sequence length="536" mass="61412">MKVEEVLKVPALRGSQIIGGHSGINREVLHVNMMDAPDIISFLKPSELLVTTAYHLKDQPSLLLELIDEMANKECAALGIKTKRFLNEIPQEAIDLANKRCFPVFELPNEASLGDIVNHTLSHILDKRTNELQYAIDTHKKFTNHILSGKGIPQLLKSLSAMIGSPVILLDQYAKPIYYTKSDEKYIKPINDFNSSDDYFFFPNTPFFMFSLLRNKETYSVFSVYTHEKKAGFLLVVGEIIPNDHSTILTIEQATNVLSFELTKENVLNQHYKRVKNDFFYHFVDGEYSSQDEIVNRAKEFNLRNEQKYLCVTGELDGGEVIGSYTQIQLKIDTIYEFIEDEFKSFSFPSHLFTKGKTCTLLFELVDVTQVKTVVLPILETIQKKINSQFSRTISFGISNVSLNFFNVKNAYKEAGDALDIGKHSGKSTFIQTYRTKDIMELLRSIPRQDLKDFYNNALGGLSAREYIDDPTLLQTLYVYLETHCQISETSKRLFVHRNTVVYRLEKCEELLGKSLNDSETTLQIRLAYQIKNILE</sequence>
<dbReference type="PANTHER" id="PTHR33744:SF1">
    <property type="entry name" value="DNA-BINDING TRANSCRIPTIONAL ACTIVATOR ADER"/>
    <property type="match status" value="1"/>
</dbReference>
<dbReference type="InterPro" id="IPR025736">
    <property type="entry name" value="PucR_C-HTH_dom"/>
</dbReference>
<evidence type="ECO:0000313" key="5">
    <source>
        <dbReference type="EMBL" id="SDP62757.1"/>
    </source>
</evidence>
<dbReference type="Pfam" id="PF07905">
    <property type="entry name" value="PucR"/>
    <property type="match status" value="1"/>
</dbReference>
<dbReference type="InterPro" id="IPR012914">
    <property type="entry name" value="PucR_dom"/>
</dbReference>
<gene>
    <name evidence="5" type="ORF">SAMN05216565_104243</name>
</gene>
<organism evidence="5 6">
    <name type="scientific">Litchfieldia salsa</name>
    <dbReference type="NCBI Taxonomy" id="930152"/>
    <lineage>
        <taxon>Bacteria</taxon>
        <taxon>Bacillati</taxon>
        <taxon>Bacillota</taxon>
        <taxon>Bacilli</taxon>
        <taxon>Bacillales</taxon>
        <taxon>Bacillaceae</taxon>
        <taxon>Litchfieldia</taxon>
    </lineage>
</organism>
<evidence type="ECO:0000259" key="2">
    <source>
        <dbReference type="Pfam" id="PF07905"/>
    </source>
</evidence>
<protein>
    <submittedName>
        <fullName evidence="5">Transcriptional regulator, PucR family</fullName>
    </submittedName>
</protein>
<dbReference type="AlphaFoldDB" id="A0A1H0U912"/>
<dbReference type="PANTHER" id="PTHR33744">
    <property type="entry name" value="CARBOHYDRATE DIACID REGULATOR"/>
    <property type="match status" value="1"/>
</dbReference>
<name>A0A1H0U912_9BACI</name>
<dbReference type="RefSeq" id="WP_090853620.1">
    <property type="nucleotide sequence ID" value="NZ_FNJU01000004.1"/>
</dbReference>
<dbReference type="Gene3D" id="1.10.10.2840">
    <property type="entry name" value="PucR C-terminal helix-turn-helix domain"/>
    <property type="match status" value="1"/>
</dbReference>
<feature type="domain" description="PucR C-terminal helix-turn-helix" evidence="3">
    <location>
        <begin position="473"/>
        <end position="530"/>
    </location>
</feature>
<reference evidence="6" key="1">
    <citation type="submission" date="2016-10" db="EMBL/GenBank/DDBJ databases">
        <authorList>
            <person name="Varghese N."/>
            <person name="Submissions S."/>
        </authorList>
    </citation>
    <scope>NUCLEOTIDE SEQUENCE [LARGE SCALE GENOMIC DNA]</scope>
    <source>
        <strain evidence="6">IBRC-M10078</strain>
    </source>
</reference>
<feature type="domain" description="CdaR GGDEF-like" evidence="4">
    <location>
        <begin position="286"/>
        <end position="421"/>
    </location>
</feature>
<dbReference type="InterPro" id="IPR042070">
    <property type="entry name" value="PucR_C-HTH_sf"/>
</dbReference>
<dbReference type="InterPro" id="IPR051448">
    <property type="entry name" value="CdaR-like_regulators"/>
</dbReference>
<evidence type="ECO:0000313" key="6">
    <source>
        <dbReference type="Proteomes" id="UP000199159"/>
    </source>
</evidence>
<dbReference type="Pfam" id="PF13556">
    <property type="entry name" value="HTH_30"/>
    <property type="match status" value="1"/>
</dbReference>
<dbReference type="Proteomes" id="UP000199159">
    <property type="component" value="Unassembled WGS sequence"/>
</dbReference>
<evidence type="ECO:0000256" key="1">
    <source>
        <dbReference type="ARBA" id="ARBA00006754"/>
    </source>
</evidence>
<evidence type="ECO:0000259" key="3">
    <source>
        <dbReference type="Pfam" id="PF13556"/>
    </source>
</evidence>
<comment type="similarity">
    <text evidence="1">Belongs to the CdaR family.</text>
</comment>
<dbReference type="OrthoDB" id="142218at2"/>
<dbReference type="STRING" id="930152.SAMN05216565_104243"/>
<feature type="domain" description="Purine catabolism PurC-like" evidence="2">
    <location>
        <begin position="5"/>
        <end position="124"/>
    </location>
</feature>
<dbReference type="Pfam" id="PF17853">
    <property type="entry name" value="GGDEF_2"/>
    <property type="match status" value="1"/>
</dbReference>
<proteinExistence type="inferred from homology"/>
<dbReference type="EMBL" id="FNJU01000004">
    <property type="protein sequence ID" value="SDP62757.1"/>
    <property type="molecule type" value="Genomic_DNA"/>
</dbReference>
<keyword evidence="6" id="KW-1185">Reference proteome</keyword>
<accession>A0A1H0U912</accession>
<evidence type="ECO:0000259" key="4">
    <source>
        <dbReference type="Pfam" id="PF17853"/>
    </source>
</evidence>